<evidence type="ECO:0000313" key="13">
    <source>
        <dbReference type="Proteomes" id="UP000031656"/>
    </source>
</evidence>
<protein>
    <submittedName>
        <fullName evidence="12">Putative sugar transport protein CsbC</fullName>
    </submittedName>
</protein>
<feature type="transmembrane region" description="Helical" evidence="10">
    <location>
        <begin position="335"/>
        <end position="357"/>
    </location>
</feature>
<evidence type="ECO:0000256" key="3">
    <source>
        <dbReference type="ARBA" id="ARBA00022448"/>
    </source>
</evidence>
<dbReference type="InterPro" id="IPR005829">
    <property type="entry name" value="Sugar_transporter_CS"/>
</dbReference>
<evidence type="ECO:0000313" key="12">
    <source>
        <dbReference type="EMBL" id="AHK71022.1"/>
    </source>
</evidence>
<dbReference type="PROSITE" id="PS50850">
    <property type="entry name" value="MFS"/>
    <property type="match status" value="1"/>
</dbReference>
<comment type="subcellular location">
    <subcellularLocation>
        <location evidence="1">Cell membrane</location>
        <topology evidence="1">Multi-pass membrane protein</topology>
    </subcellularLocation>
</comment>
<dbReference type="InterPro" id="IPR050814">
    <property type="entry name" value="Myo-inositol_Transporter"/>
</dbReference>
<feature type="transmembrane region" description="Helical" evidence="10">
    <location>
        <begin position="157"/>
        <end position="177"/>
    </location>
</feature>
<feature type="transmembrane region" description="Helical" evidence="10">
    <location>
        <begin position="403"/>
        <end position="423"/>
    </location>
</feature>
<feature type="transmembrane region" description="Helical" evidence="10">
    <location>
        <begin position="363"/>
        <end position="391"/>
    </location>
</feature>
<feature type="transmembrane region" description="Helical" evidence="10">
    <location>
        <begin position="302"/>
        <end position="323"/>
    </location>
</feature>
<dbReference type="Proteomes" id="UP000031656">
    <property type="component" value="Chromosome"/>
</dbReference>
<evidence type="ECO:0000256" key="6">
    <source>
        <dbReference type="ARBA" id="ARBA00022692"/>
    </source>
</evidence>
<keyword evidence="3 9" id="KW-0813">Transport</keyword>
<proteinExistence type="inferred from homology"/>
<dbReference type="KEGG" id="goy:GLS_c11160"/>
<feature type="transmembrane region" description="Helical" evidence="10">
    <location>
        <begin position="183"/>
        <end position="205"/>
    </location>
</feature>
<dbReference type="InterPro" id="IPR036259">
    <property type="entry name" value="MFS_trans_sf"/>
</dbReference>
<dbReference type="GeneID" id="56905351"/>
<evidence type="ECO:0000256" key="8">
    <source>
        <dbReference type="ARBA" id="ARBA00023136"/>
    </source>
</evidence>
<dbReference type="AlphaFoldDB" id="A0A067Z4I8"/>
<feature type="transmembrane region" description="Helical" evidence="10">
    <location>
        <begin position="71"/>
        <end position="88"/>
    </location>
</feature>
<accession>A0A067Z4I8</accession>
<dbReference type="HOGENOM" id="CLU_001265_30_5_5"/>
<dbReference type="Pfam" id="PF00083">
    <property type="entry name" value="Sugar_tr"/>
    <property type="match status" value="1"/>
</dbReference>
<dbReference type="InterPro" id="IPR005828">
    <property type="entry name" value="MFS_sugar_transport-like"/>
</dbReference>
<sequence>MENDTKTVRTGRDHIDPASIEVSPNAKLMLILAAVVAAICGGLYGYDTGIISGTLPLIGDDFRLGATMKEWVASAILLGAIFGAFAAGGLSEKFGRRNTTCMVSGLFVVGATACSLAPDVWSLIGARFVLGLAVGGSTQVVPMYISELAPQERRGTLVTMFNVAIGLGILIANIIGFTERVNWGWRPMVGVAAIPAAIVFISMFFMPKSPRWAAENEGMKSAIIQLGRIRTTKRAIRREVQTIRENAEGIDPKNRGWRGLFQPWVRPALVAALGVAFFTQCGGLEMMIYYTPTFLNDAGFGTSSALLASLGVAVIYCIMTFLGCMFVDRIGRRRLMLIMGPGAALSLVGLGVMFLSHPAPGSVGAYMIVVFLLLFMMFNSGGIQVCGWLLGAEMFPLSMRGQATSLHAATLWGADLLVTSTALSMAEAIGLSWTMWFYAFVNLASVVFVFFFVPETAGASLEDIEEALLEKRFRPTPGNTRIVQSDDGDAEAAA</sequence>
<evidence type="ECO:0000256" key="1">
    <source>
        <dbReference type="ARBA" id="ARBA00004651"/>
    </source>
</evidence>
<feature type="transmembrane region" description="Helical" evidence="10">
    <location>
        <begin position="28"/>
        <end position="46"/>
    </location>
</feature>
<keyword evidence="4" id="KW-1003">Cell membrane</keyword>
<name>A0A067Z4I8_GLUOY</name>
<dbReference type="InterPro" id="IPR003663">
    <property type="entry name" value="Sugar/inositol_transpt"/>
</dbReference>
<feature type="domain" description="Major facilitator superfamily (MFS) profile" evidence="11">
    <location>
        <begin position="33"/>
        <end position="457"/>
    </location>
</feature>
<gene>
    <name evidence="12" type="primary">csbC</name>
    <name evidence="12" type="ORF">GLS_c11160</name>
</gene>
<dbReference type="PANTHER" id="PTHR48020">
    <property type="entry name" value="PROTON MYO-INOSITOL COTRANSPORTER"/>
    <property type="match status" value="1"/>
</dbReference>
<feature type="transmembrane region" description="Helical" evidence="10">
    <location>
        <begin position="100"/>
        <end position="118"/>
    </location>
</feature>
<dbReference type="FunFam" id="1.20.1250.20:FF:000218">
    <property type="entry name" value="facilitated trehalose transporter Tret1"/>
    <property type="match status" value="1"/>
</dbReference>
<evidence type="ECO:0000256" key="5">
    <source>
        <dbReference type="ARBA" id="ARBA00022597"/>
    </source>
</evidence>
<evidence type="ECO:0000259" key="11">
    <source>
        <dbReference type="PROSITE" id="PS50850"/>
    </source>
</evidence>
<dbReference type="PRINTS" id="PR00171">
    <property type="entry name" value="SUGRTRNSPORT"/>
</dbReference>
<evidence type="ECO:0000256" key="2">
    <source>
        <dbReference type="ARBA" id="ARBA00010992"/>
    </source>
</evidence>
<keyword evidence="8 10" id="KW-0472">Membrane</keyword>
<evidence type="ECO:0000256" key="7">
    <source>
        <dbReference type="ARBA" id="ARBA00022989"/>
    </source>
</evidence>
<dbReference type="EMBL" id="CP004373">
    <property type="protein sequence ID" value="AHK71022.1"/>
    <property type="molecule type" value="Genomic_DNA"/>
</dbReference>
<dbReference type="InterPro" id="IPR020846">
    <property type="entry name" value="MFS_dom"/>
</dbReference>
<dbReference type="PROSITE" id="PS00217">
    <property type="entry name" value="SUGAR_TRANSPORT_2"/>
    <property type="match status" value="1"/>
</dbReference>
<dbReference type="NCBIfam" id="TIGR00879">
    <property type="entry name" value="SP"/>
    <property type="match status" value="1"/>
</dbReference>
<dbReference type="GO" id="GO:0022857">
    <property type="term" value="F:transmembrane transporter activity"/>
    <property type="evidence" value="ECO:0007669"/>
    <property type="project" value="InterPro"/>
</dbReference>
<comment type="similarity">
    <text evidence="2 9">Belongs to the major facilitator superfamily. Sugar transporter (TC 2.A.1.1) family.</text>
</comment>
<keyword evidence="7 10" id="KW-1133">Transmembrane helix</keyword>
<dbReference type="PANTHER" id="PTHR48020:SF12">
    <property type="entry name" value="PROTON MYO-INOSITOL COTRANSPORTER"/>
    <property type="match status" value="1"/>
</dbReference>
<feature type="transmembrane region" description="Helical" evidence="10">
    <location>
        <begin position="268"/>
        <end position="290"/>
    </location>
</feature>
<feature type="transmembrane region" description="Helical" evidence="10">
    <location>
        <begin position="124"/>
        <end position="145"/>
    </location>
</feature>
<evidence type="ECO:0000256" key="9">
    <source>
        <dbReference type="RuleBase" id="RU003346"/>
    </source>
</evidence>
<keyword evidence="6 10" id="KW-0812">Transmembrane</keyword>
<dbReference type="RefSeq" id="WP_052327485.1">
    <property type="nucleotide sequence ID" value="NZ_CP004373.1"/>
</dbReference>
<organism evidence="12 13">
    <name type="scientific">Gluconobacter oxydans DSM 3504</name>
    <dbReference type="NCBI Taxonomy" id="1288313"/>
    <lineage>
        <taxon>Bacteria</taxon>
        <taxon>Pseudomonadati</taxon>
        <taxon>Pseudomonadota</taxon>
        <taxon>Alphaproteobacteria</taxon>
        <taxon>Acetobacterales</taxon>
        <taxon>Acetobacteraceae</taxon>
        <taxon>Gluconobacter</taxon>
    </lineage>
</organism>
<keyword evidence="5 12" id="KW-0762">Sugar transport</keyword>
<evidence type="ECO:0000256" key="4">
    <source>
        <dbReference type="ARBA" id="ARBA00022475"/>
    </source>
</evidence>
<dbReference type="GO" id="GO:0005886">
    <property type="term" value="C:plasma membrane"/>
    <property type="evidence" value="ECO:0007669"/>
    <property type="project" value="UniProtKB-SubCell"/>
</dbReference>
<dbReference type="SUPFAM" id="SSF103473">
    <property type="entry name" value="MFS general substrate transporter"/>
    <property type="match status" value="1"/>
</dbReference>
<reference evidence="12 13" key="1">
    <citation type="journal article" date="2015" name="Appl. Microbiol. Biotechnol.">
        <title>The consequence of an additional NADH dehydrogenase paralog on the growth of Gluconobacter oxydans DSM3504.</title>
        <authorList>
            <person name="Kostner D."/>
            <person name="Luchterhand B."/>
            <person name="Junker A."/>
            <person name="Volland S."/>
            <person name="Daniel R."/>
            <person name="Buchs J."/>
            <person name="Liebl W."/>
            <person name="Ehrenreich A."/>
        </authorList>
    </citation>
    <scope>NUCLEOTIDE SEQUENCE [LARGE SCALE GENOMIC DNA]</scope>
    <source>
        <strain evidence="12">DSM 3504</strain>
    </source>
</reference>
<feature type="transmembrane region" description="Helical" evidence="10">
    <location>
        <begin position="435"/>
        <end position="453"/>
    </location>
</feature>
<evidence type="ECO:0000256" key="10">
    <source>
        <dbReference type="SAM" id="Phobius"/>
    </source>
</evidence>
<dbReference type="Gene3D" id="1.20.1250.20">
    <property type="entry name" value="MFS general substrate transporter like domains"/>
    <property type="match status" value="1"/>
</dbReference>
<dbReference type="PROSITE" id="PS00216">
    <property type="entry name" value="SUGAR_TRANSPORT_1"/>
    <property type="match status" value="1"/>
</dbReference>